<dbReference type="GeneID" id="36831056"/>
<protein>
    <submittedName>
        <fullName evidence="1">Uncharacterized protein</fullName>
    </submittedName>
</protein>
<dbReference type="KEGG" id="abri:DFR85_02830"/>
<name>A0A2U9ICG9_9CREN</name>
<evidence type="ECO:0000313" key="1">
    <source>
        <dbReference type="EMBL" id="AWR93709.1"/>
    </source>
</evidence>
<reference evidence="1 2" key="1">
    <citation type="submission" date="2018-05" db="EMBL/GenBank/DDBJ databases">
        <title>Complete Genome Sequences of Extremely Thermoacidophilic, Metal-Mobilizing Type-Strain Members of the Archaeal Family Sulfolobaceae: Acidianus brierleyi DSM-1651T, Acidianus sulfidivorans DSM-18786T, Metallosphaera hakonensis DSM-7519T, and Metallosphaera prunae DSM-10039T.</title>
        <authorList>
            <person name="Counts J.A."/>
            <person name="Kelly R.M."/>
        </authorList>
    </citation>
    <scope>NUCLEOTIDE SEQUENCE [LARGE SCALE GENOMIC DNA]</scope>
    <source>
        <strain evidence="1 2">DSM 1651</strain>
    </source>
</reference>
<accession>A0A2U9ICG9</accession>
<gene>
    <name evidence="1" type="ORF">DFR85_02830</name>
</gene>
<proteinExistence type="predicted"/>
<dbReference type="AlphaFoldDB" id="A0A2U9ICG9"/>
<sequence>MYFRVLQCNLREVKINVFENGKTMKGIYVVRVDVLDSSIESSFNKWYSYVHLPDLMKIKYLEFSRRFFSNTSIPKYLSLYEFPDKEKLIEGKKSEEMQYVRSDTIKRWSGKLSKGERYYTTVEEIIVGDEKISDNNKIFITFDDNKILNNILNIILIEKEKMERCLKLDVFDKEPEDLPRYILLCDTNDKNNSKMFEALKDIDGIKGLGFYEPIISYSKVTYNDTL</sequence>
<keyword evidence="2" id="KW-1185">Reference proteome</keyword>
<dbReference type="OrthoDB" id="374993at2157"/>
<dbReference type="Proteomes" id="UP000248044">
    <property type="component" value="Chromosome"/>
</dbReference>
<dbReference type="EMBL" id="CP029289">
    <property type="protein sequence ID" value="AWR93709.1"/>
    <property type="molecule type" value="Genomic_DNA"/>
</dbReference>
<dbReference type="RefSeq" id="WP_110269593.1">
    <property type="nucleotide sequence ID" value="NZ_CP029289.2"/>
</dbReference>
<evidence type="ECO:0000313" key="2">
    <source>
        <dbReference type="Proteomes" id="UP000248044"/>
    </source>
</evidence>
<organism evidence="1 2">
    <name type="scientific">Acidianus brierleyi</name>
    <dbReference type="NCBI Taxonomy" id="41673"/>
    <lineage>
        <taxon>Archaea</taxon>
        <taxon>Thermoproteota</taxon>
        <taxon>Thermoprotei</taxon>
        <taxon>Sulfolobales</taxon>
        <taxon>Sulfolobaceae</taxon>
        <taxon>Acidianus</taxon>
    </lineage>
</organism>